<protein>
    <recommendedName>
        <fullName evidence="4">N-acetyltransferase domain-containing protein</fullName>
    </recommendedName>
</protein>
<reference evidence="3" key="1">
    <citation type="journal article" date="2019" name="Int. J. Syst. Evol. Microbiol.">
        <title>The Global Catalogue of Microorganisms (GCM) 10K type strain sequencing project: providing services to taxonomists for standard genome sequencing and annotation.</title>
        <authorList>
            <consortium name="The Broad Institute Genomics Platform"/>
            <consortium name="The Broad Institute Genome Sequencing Center for Infectious Disease"/>
            <person name="Wu L."/>
            <person name="Ma J."/>
        </authorList>
    </citation>
    <scope>NUCLEOTIDE SEQUENCE [LARGE SCALE GENOMIC DNA]</scope>
    <source>
        <strain evidence="3">CGMCC 4.7152</strain>
    </source>
</reference>
<accession>A0ABV9VQC7</accession>
<dbReference type="Gene3D" id="3.40.630.30">
    <property type="match status" value="1"/>
</dbReference>
<feature type="compositionally biased region" description="Basic residues" evidence="1">
    <location>
        <begin position="95"/>
        <end position="121"/>
    </location>
</feature>
<dbReference type="SUPFAM" id="SSF55729">
    <property type="entry name" value="Acyl-CoA N-acyltransferases (Nat)"/>
    <property type="match status" value="1"/>
</dbReference>
<evidence type="ECO:0000313" key="2">
    <source>
        <dbReference type="EMBL" id="MFC4997756.1"/>
    </source>
</evidence>
<dbReference type="Proteomes" id="UP001595912">
    <property type="component" value="Unassembled WGS sequence"/>
</dbReference>
<dbReference type="EMBL" id="JBHSIU010000010">
    <property type="protein sequence ID" value="MFC4997756.1"/>
    <property type="molecule type" value="Genomic_DNA"/>
</dbReference>
<proteinExistence type="predicted"/>
<feature type="region of interest" description="Disordered" evidence="1">
    <location>
        <begin position="94"/>
        <end position="121"/>
    </location>
</feature>
<sequence length="121" mass="13119">MSSGVEFVRATATDVGDVLSVLDDAAAWLAAGGVRQWPERFAADWVTPAVERGETWLVRSGGRTAGTVTLDWSDPLWSDLPGRAGYVHRMAVRPVGRRHRPRHPGLGRRTGPRPGRRGAPA</sequence>
<evidence type="ECO:0008006" key="4">
    <source>
        <dbReference type="Google" id="ProtNLM"/>
    </source>
</evidence>
<evidence type="ECO:0000256" key="1">
    <source>
        <dbReference type="SAM" id="MobiDB-lite"/>
    </source>
</evidence>
<name>A0ABV9VQC7_9ACTN</name>
<keyword evidence="3" id="KW-1185">Reference proteome</keyword>
<evidence type="ECO:0000313" key="3">
    <source>
        <dbReference type="Proteomes" id="UP001595912"/>
    </source>
</evidence>
<gene>
    <name evidence="2" type="ORF">ACFPIJ_07945</name>
</gene>
<dbReference type="InterPro" id="IPR016181">
    <property type="entry name" value="Acyl_CoA_acyltransferase"/>
</dbReference>
<organism evidence="2 3">
    <name type="scientific">Dactylosporangium cerinum</name>
    <dbReference type="NCBI Taxonomy" id="1434730"/>
    <lineage>
        <taxon>Bacteria</taxon>
        <taxon>Bacillati</taxon>
        <taxon>Actinomycetota</taxon>
        <taxon>Actinomycetes</taxon>
        <taxon>Micromonosporales</taxon>
        <taxon>Micromonosporaceae</taxon>
        <taxon>Dactylosporangium</taxon>
    </lineage>
</organism>
<comment type="caution">
    <text evidence="2">The sequence shown here is derived from an EMBL/GenBank/DDBJ whole genome shotgun (WGS) entry which is preliminary data.</text>
</comment>
<dbReference type="RefSeq" id="WP_380113989.1">
    <property type="nucleotide sequence ID" value="NZ_JBHSIU010000010.1"/>
</dbReference>